<evidence type="ECO:0000256" key="8">
    <source>
        <dbReference type="ARBA" id="ARBA00031960"/>
    </source>
</evidence>
<comment type="similarity">
    <text evidence="2">Belongs to the Mediator complex subunit 24 family.</text>
</comment>
<feature type="region of interest" description="Disordered" evidence="9">
    <location>
        <begin position="402"/>
        <end position="421"/>
    </location>
</feature>
<dbReference type="GO" id="GO:0003712">
    <property type="term" value="F:transcription coregulator activity"/>
    <property type="evidence" value="ECO:0007669"/>
    <property type="project" value="TreeGrafter"/>
</dbReference>
<feature type="compositionally biased region" description="Basic and acidic residues" evidence="9">
    <location>
        <begin position="407"/>
        <end position="416"/>
    </location>
</feature>
<protein>
    <recommendedName>
        <fullName evidence="3">Mediator of RNA polymerase II transcription subunit 24</fullName>
    </recommendedName>
    <alternativeName>
        <fullName evidence="8">Mediator complex subunit 24</fullName>
    </alternativeName>
</protein>
<sequence>MVVADQSDPDTIVSHVVRAWRERWAPPEWSVKFKRWLPKNSPKEFPGDSYNLADVLLENALIGGLANKILFDIYLHAALSGVIRVCSALKPLVLYTEMDKPLCLQGLLRIASDIIKSIRQTGGGCDPDYELGSVLLRIMHWALCLTEKSLLQLPSNDIKMRPLLKDACDAITSTWESGVTSSLIIIAKAEDEETWEQINQVENKLRNAVSVVQTNSTFTVDLQEKLLAVLKTIKSLRANEVWEPSRMSDTGPLLNVSYQAMNVSINVLLTVEALLHPTNTLASFVQEILCIQHTQGLSDSTVYCELIRSSFMGLIQSAKKPEELKWAALTYLKLPKALQSLSKQSNEPANTTVYQAMEMVLRYVPLLDLVDTKCNTECLQFLFVELAKLKLLSEPQVKQLQARRHTERQCSPKKPDQNTGAANQPCVQLILRAEQTAFNLLKTLDADFSKTQDGLLGVCSGMLSGKSFELIMTAFAAAGQLQSFAMKLIRLNEFARQSTGESPKGAQTRALLFDISFLMLCHIAMLYRSEVIFSSPEAVNSLFVQWVTRCLPENGHFKSAVLQQPPDQSKVDMLIGQLKAGELKTGLTKWSEVIHHMPFVIQAILTAWEAQAINEDRVKALMTSVRSHMCCLPVVACTWLCSHANICEQPARQKPLQMMRWLMVAEPPQDVSLSQLYNERSHLMQQSIIGSAHDFLPPAATRSPLPTTTATLEVLQDSVKMIFTKGCADVELIQRLDHMLKVGGHNWFVWHLVQEMLTHDRTEDLSSSVGLTYALLHLDIEGCTDALLNDTLPQLLLSNGSSQKLSDPRGKALATLCIMAINVARSLKKTSAPQFRRGKKRDRSQLELSDSEDDDLPASKVARLPDHSPSSLSSDAFTLNDFNSTKDYSPFVSPTSKDALITSLGNLFSSLSKALSTCSIGPRSCFLLSLLQLAVKSPKETFSLIRKTLPLSLVSDLLLTMPGEFDLSFLLKLRDLEQSEHRRVAVHNVFLCSRYRAQNAPAICES</sequence>
<dbReference type="EMBL" id="KB307841">
    <property type="protein sequence ID" value="ELT98529.1"/>
    <property type="molecule type" value="Genomic_DNA"/>
</dbReference>
<reference evidence="11" key="3">
    <citation type="submission" date="2015-06" db="UniProtKB">
        <authorList>
            <consortium name="EnsemblMetazoa"/>
        </authorList>
    </citation>
    <scope>IDENTIFICATION</scope>
</reference>
<evidence type="ECO:0000256" key="7">
    <source>
        <dbReference type="ARBA" id="ARBA00023242"/>
    </source>
</evidence>
<evidence type="ECO:0000313" key="10">
    <source>
        <dbReference type="EMBL" id="ELT98529.1"/>
    </source>
</evidence>
<evidence type="ECO:0000256" key="5">
    <source>
        <dbReference type="ARBA" id="ARBA00023159"/>
    </source>
</evidence>
<evidence type="ECO:0000256" key="6">
    <source>
        <dbReference type="ARBA" id="ARBA00023163"/>
    </source>
</evidence>
<dbReference type="EMBL" id="AMQN01010435">
    <property type="status" value="NOT_ANNOTATED_CDS"/>
    <property type="molecule type" value="Genomic_DNA"/>
</dbReference>
<dbReference type="GO" id="GO:0016592">
    <property type="term" value="C:mediator complex"/>
    <property type="evidence" value="ECO:0007669"/>
    <property type="project" value="InterPro"/>
</dbReference>
<evidence type="ECO:0000256" key="3">
    <source>
        <dbReference type="ARBA" id="ARBA00019693"/>
    </source>
</evidence>
<dbReference type="InterPro" id="IPR021429">
    <property type="entry name" value="Mediator_Med24"/>
</dbReference>
<dbReference type="AlphaFoldDB" id="R7TXR8"/>
<dbReference type="OMA" id="WKERWTE"/>
<dbReference type="Proteomes" id="UP000014760">
    <property type="component" value="Unassembled WGS sequence"/>
</dbReference>
<dbReference type="HOGENOM" id="CLU_007484_0_0_1"/>
<gene>
    <name evidence="10" type="ORF">CAPTEDRAFT_205731</name>
</gene>
<keyword evidence="5" id="KW-0010">Activator</keyword>
<keyword evidence="6" id="KW-0804">Transcription</keyword>
<evidence type="ECO:0000313" key="11">
    <source>
        <dbReference type="EnsemblMetazoa" id="CapteP205731"/>
    </source>
</evidence>
<dbReference type="STRING" id="283909.R7TXR8"/>
<reference evidence="12" key="1">
    <citation type="submission" date="2012-12" db="EMBL/GenBank/DDBJ databases">
        <authorList>
            <person name="Hellsten U."/>
            <person name="Grimwood J."/>
            <person name="Chapman J.A."/>
            <person name="Shapiro H."/>
            <person name="Aerts A."/>
            <person name="Otillar R.P."/>
            <person name="Terry A.Y."/>
            <person name="Boore J.L."/>
            <person name="Simakov O."/>
            <person name="Marletaz F."/>
            <person name="Cho S.-J."/>
            <person name="Edsinger-Gonzales E."/>
            <person name="Havlak P."/>
            <person name="Kuo D.-H."/>
            <person name="Larsson T."/>
            <person name="Lv J."/>
            <person name="Arendt D."/>
            <person name="Savage R."/>
            <person name="Osoegawa K."/>
            <person name="de Jong P."/>
            <person name="Lindberg D.R."/>
            <person name="Seaver E.C."/>
            <person name="Weisblat D.A."/>
            <person name="Putnam N.H."/>
            <person name="Grigoriev I.V."/>
            <person name="Rokhsar D.S."/>
        </authorList>
    </citation>
    <scope>NUCLEOTIDE SEQUENCE</scope>
    <source>
        <strain evidence="12">I ESC-2004</strain>
    </source>
</reference>
<dbReference type="EnsemblMetazoa" id="CapteT205731">
    <property type="protein sequence ID" value="CapteP205731"/>
    <property type="gene ID" value="CapteG205731"/>
</dbReference>
<dbReference type="PANTHER" id="PTHR12898">
    <property type="entry name" value="MEDIATOR OF RNA POLYMERASE II TRANSCRIPTION SUBUNIT 24"/>
    <property type="match status" value="1"/>
</dbReference>
<dbReference type="GO" id="GO:0060261">
    <property type="term" value="P:positive regulation of transcription initiation by RNA polymerase II"/>
    <property type="evidence" value="ECO:0007669"/>
    <property type="project" value="TreeGrafter"/>
</dbReference>
<evidence type="ECO:0000313" key="12">
    <source>
        <dbReference type="Proteomes" id="UP000014760"/>
    </source>
</evidence>
<evidence type="ECO:0000256" key="9">
    <source>
        <dbReference type="SAM" id="MobiDB-lite"/>
    </source>
</evidence>
<dbReference type="Pfam" id="PF11277">
    <property type="entry name" value="Med24_N"/>
    <property type="match status" value="1"/>
</dbReference>
<proteinExistence type="inferred from homology"/>
<name>R7TXR8_CAPTE</name>
<organism evidence="10">
    <name type="scientific">Capitella teleta</name>
    <name type="common">Polychaete worm</name>
    <dbReference type="NCBI Taxonomy" id="283909"/>
    <lineage>
        <taxon>Eukaryota</taxon>
        <taxon>Metazoa</taxon>
        <taxon>Spiralia</taxon>
        <taxon>Lophotrochozoa</taxon>
        <taxon>Annelida</taxon>
        <taxon>Polychaeta</taxon>
        <taxon>Sedentaria</taxon>
        <taxon>Scolecida</taxon>
        <taxon>Capitellidae</taxon>
        <taxon>Capitella</taxon>
    </lineage>
</organism>
<keyword evidence="7" id="KW-0539">Nucleus</keyword>
<keyword evidence="12" id="KW-1185">Reference proteome</keyword>
<evidence type="ECO:0000256" key="1">
    <source>
        <dbReference type="ARBA" id="ARBA00004123"/>
    </source>
</evidence>
<evidence type="ECO:0000256" key="4">
    <source>
        <dbReference type="ARBA" id="ARBA00023015"/>
    </source>
</evidence>
<dbReference type="OrthoDB" id="21216at2759"/>
<dbReference type="FunCoup" id="R7TXR8">
    <property type="interactions" value="756"/>
</dbReference>
<accession>R7TXR8</accession>
<dbReference type="PANTHER" id="PTHR12898:SF1">
    <property type="entry name" value="MEDIATOR OF RNA POLYMERASE II TRANSCRIPTION SUBUNIT 24"/>
    <property type="match status" value="1"/>
</dbReference>
<reference evidence="10 12" key="2">
    <citation type="journal article" date="2013" name="Nature">
        <title>Insights into bilaterian evolution from three spiralian genomes.</title>
        <authorList>
            <person name="Simakov O."/>
            <person name="Marletaz F."/>
            <person name="Cho S.J."/>
            <person name="Edsinger-Gonzales E."/>
            <person name="Havlak P."/>
            <person name="Hellsten U."/>
            <person name="Kuo D.H."/>
            <person name="Larsson T."/>
            <person name="Lv J."/>
            <person name="Arendt D."/>
            <person name="Savage R."/>
            <person name="Osoegawa K."/>
            <person name="de Jong P."/>
            <person name="Grimwood J."/>
            <person name="Chapman J.A."/>
            <person name="Shapiro H."/>
            <person name="Aerts A."/>
            <person name="Otillar R.P."/>
            <person name="Terry A.Y."/>
            <person name="Boore J.L."/>
            <person name="Grigoriev I.V."/>
            <person name="Lindberg D.R."/>
            <person name="Seaver E.C."/>
            <person name="Weisblat D.A."/>
            <person name="Putnam N.H."/>
            <person name="Rokhsar D.S."/>
        </authorList>
    </citation>
    <scope>NUCLEOTIDE SEQUENCE</scope>
    <source>
        <strain evidence="10 12">I ESC-2004</strain>
    </source>
</reference>
<keyword evidence="4" id="KW-0805">Transcription regulation</keyword>
<evidence type="ECO:0000256" key="2">
    <source>
        <dbReference type="ARBA" id="ARBA00007864"/>
    </source>
</evidence>
<comment type="subcellular location">
    <subcellularLocation>
        <location evidence="1">Nucleus</location>
    </subcellularLocation>
</comment>
<feature type="region of interest" description="Disordered" evidence="9">
    <location>
        <begin position="832"/>
        <end position="872"/>
    </location>
</feature>